<keyword evidence="4 11" id="KW-0548">Nucleotidyltransferase</keyword>
<evidence type="ECO:0000256" key="6">
    <source>
        <dbReference type="ARBA" id="ARBA00022932"/>
    </source>
</evidence>
<comment type="catalytic activity">
    <reaction evidence="8">
        <text>DNA(n) + a 2'-deoxyribonucleoside 5'-triphosphate = DNA(n+1) + diphosphate</text>
        <dbReference type="Rhea" id="RHEA:22508"/>
        <dbReference type="Rhea" id="RHEA-COMP:17339"/>
        <dbReference type="Rhea" id="RHEA-COMP:17340"/>
        <dbReference type="ChEBI" id="CHEBI:33019"/>
        <dbReference type="ChEBI" id="CHEBI:61560"/>
        <dbReference type="ChEBI" id="CHEBI:173112"/>
        <dbReference type="EC" id="2.7.7.7"/>
    </reaction>
</comment>
<evidence type="ECO:0000256" key="1">
    <source>
        <dbReference type="ARBA" id="ARBA00012417"/>
    </source>
</evidence>
<dbReference type="GO" id="GO:0003677">
    <property type="term" value="F:DNA binding"/>
    <property type="evidence" value="ECO:0007669"/>
    <property type="project" value="InterPro"/>
</dbReference>
<evidence type="ECO:0000313" key="11">
    <source>
        <dbReference type="EMBL" id="EGK62629.1"/>
    </source>
</evidence>
<dbReference type="Pfam" id="PF06144">
    <property type="entry name" value="DNA_pol3_delta"/>
    <property type="match status" value="1"/>
</dbReference>
<comment type="similarity">
    <text evidence="7">Belongs to the DNA polymerase HolA subunit family.</text>
</comment>
<keyword evidence="12" id="KW-1185">Reference proteome</keyword>
<evidence type="ECO:0000256" key="2">
    <source>
        <dbReference type="ARBA" id="ARBA00017703"/>
    </source>
</evidence>
<dbReference type="PANTHER" id="PTHR34388">
    <property type="entry name" value="DNA POLYMERASE III SUBUNIT DELTA"/>
    <property type="match status" value="1"/>
</dbReference>
<dbReference type="SUPFAM" id="SSF52540">
    <property type="entry name" value="P-loop containing nucleoside triphosphate hydrolases"/>
    <property type="match status" value="1"/>
</dbReference>
<dbReference type="InterPro" id="IPR008921">
    <property type="entry name" value="DNA_pol3_clamp-load_cplx_C"/>
</dbReference>
<dbReference type="Gene3D" id="3.40.50.300">
    <property type="entry name" value="P-loop containing nucleotide triphosphate hydrolases"/>
    <property type="match status" value="1"/>
</dbReference>
<dbReference type="Gene3D" id="1.10.8.60">
    <property type="match status" value="1"/>
</dbReference>
<evidence type="ECO:0000256" key="3">
    <source>
        <dbReference type="ARBA" id="ARBA00022679"/>
    </source>
</evidence>
<dbReference type="GO" id="GO:0003887">
    <property type="term" value="F:DNA-directed DNA polymerase activity"/>
    <property type="evidence" value="ECO:0007669"/>
    <property type="project" value="UniProtKB-KW"/>
</dbReference>
<comment type="caution">
    <text evidence="11">The sequence shown here is derived from an EMBL/GenBank/DDBJ whole genome shotgun (WGS) entry which is preliminary data.</text>
</comment>
<dbReference type="InterPro" id="IPR010372">
    <property type="entry name" value="DNA_pol3_delta_N"/>
</dbReference>
<keyword evidence="3 11" id="KW-0808">Transferase</keyword>
<feature type="domain" description="DNA polymerase III delta N-terminal" evidence="9">
    <location>
        <begin position="20"/>
        <end position="149"/>
    </location>
</feature>
<dbReference type="eggNOG" id="COG1466">
    <property type="taxonomic scope" value="Bacteria"/>
</dbReference>
<dbReference type="InterPro" id="IPR027417">
    <property type="entry name" value="P-loop_NTPase"/>
</dbReference>
<dbReference type="Pfam" id="PF21694">
    <property type="entry name" value="DNA_pol3_delta_C"/>
    <property type="match status" value="1"/>
</dbReference>
<keyword evidence="6" id="KW-0239">DNA-directed DNA polymerase</keyword>
<evidence type="ECO:0000259" key="10">
    <source>
        <dbReference type="Pfam" id="PF21694"/>
    </source>
</evidence>
<feature type="domain" description="DNA polymerase III delta subunit-like C-terminal" evidence="10">
    <location>
        <begin position="228"/>
        <end position="341"/>
    </location>
</feature>
<reference evidence="11 12" key="1">
    <citation type="submission" date="2011-04" db="EMBL/GenBank/DDBJ databases">
        <authorList>
            <person name="Muzny D."/>
            <person name="Qin X."/>
            <person name="Deng J."/>
            <person name="Jiang H."/>
            <person name="Liu Y."/>
            <person name="Qu J."/>
            <person name="Song X.-Z."/>
            <person name="Zhang L."/>
            <person name="Thornton R."/>
            <person name="Coyle M."/>
            <person name="Francisco L."/>
            <person name="Jackson L."/>
            <person name="Javaid M."/>
            <person name="Korchina V."/>
            <person name="Kovar C."/>
            <person name="Mata R."/>
            <person name="Mathew T."/>
            <person name="Ngo R."/>
            <person name="Nguyen L."/>
            <person name="Nguyen N."/>
            <person name="Okwuonu G."/>
            <person name="Ongeri F."/>
            <person name="Pham C."/>
            <person name="Simmons D."/>
            <person name="Wilczek-Boney K."/>
            <person name="Hale W."/>
            <person name="Jakkamsetti A."/>
            <person name="Pham P."/>
            <person name="Ruth R."/>
            <person name="San Lucas F."/>
            <person name="Warren J."/>
            <person name="Zhang J."/>
            <person name="Zhao Z."/>
            <person name="Zhou C."/>
            <person name="Zhu D."/>
            <person name="Lee S."/>
            <person name="Bess C."/>
            <person name="Blankenburg K."/>
            <person name="Forbes L."/>
            <person name="Fu Q."/>
            <person name="Gubbala S."/>
            <person name="Hirani K."/>
            <person name="Jayaseelan J.C."/>
            <person name="Lara F."/>
            <person name="Munidasa M."/>
            <person name="Palculict T."/>
            <person name="Patil S."/>
            <person name="Pu L.-L."/>
            <person name="Saada N."/>
            <person name="Tang L."/>
            <person name="Weissenberger G."/>
            <person name="Zhu Y."/>
            <person name="Hemphill L."/>
            <person name="Shang Y."/>
            <person name="Youmans B."/>
            <person name="Ayvaz T."/>
            <person name="Ross M."/>
            <person name="Santibanez J."/>
            <person name="Aqrawi P."/>
            <person name="Gross S."/>
            <person name="Joshi V."/>
            <person name="Fowler G."/>
            <person name="Nazareth L."/>
            <person name="Reid J."/>
            <person name="Worley K."/>
            <person name="Petrosino J."/>
            <person name="Highlander S."/>
            <person name="Gibbs R."/>
        </authorList>
    </citation>
    <scope>NUCLEOTIDE SEQUENCE [LARGE SCALE GENOMIC DNA]</scope>
    <source>
        <strain evidence="11 12">DSM 2778</strain>
    </source>
</reference>
<dbReference type="SUPFAM" id="SSF48019">
    <property type="entry name" value="post-AAA+ oligomerization domain-like"/>
    <property type="match status" value="1"/>
</dbReference>
<dbReference type="GO" id="GO:0009360">
    <property type="term" value="C:DNA polymerase III complex"/>
    <property type="evidence" value="ECO:0007669"/>
    <property type="project" value="InterPro"/>
</dbReference>
<protein>
    <recommendedName>
        <fullName evidence="2">DNA polymerase III subunit delta</fullName>
        <ecNumber evidence="1">2.7.7.7</ecNumber>
    </recommendedName>
</protein>
<accession>F5RIM0</accession>
<name>F5RIM0_9FIRM</name>
<evidence type="ECO:0000313" key="12">
    <source>
        <dbReference type="Proteomes" id="UP000004067"/>
    </source>
</evidence>
<dbReference type="HOGENOM" id="CLU_044694_2_1_9"/>
<dbReference type="AlphaFoldDB" id="F5RIM0"/>
<evidence type="ECO:0000256" key="4">
    <source>
        <dbReference type="ARBA" id="ARBA00022695"/>
    </source>
</evidence>
<dbReference type="EC" id="2.7.7.7" evidence="1"/>
<sequence length="348" mass="39089">MTYADFMASLAKGEPPQVFLLAGEESYYTRRAEDAILRRLLPNPENRADALIRYEEMPSIDILMESLETAPFFTDKVVVLVRDAAIFRAGKKTEEAEDVPAPKDTGADRLIPLLADLPPTTYAIFTLAAKPDKRRKLYQTVEKYGRVLESEPVRAWNVEGWLNGRLREMGRSMHPRARAFFLNVVGIMPTISLEFLDRQLEKLILYTDNAQFTEDDLRAAFSEMPEVSVFALMDAVSARDVRRALDLLARCRADGVHFTVLLALLVRHVHQLWQAKRLLMSGTPPKGLGKVMGLHPFIAEKLGGHAKAFSEATLEHAILALADADYLLKTGQAGDELLEDVVIRLCRK</sequence>
<dbReference type="RefSeq" id="WP_006304915.1">
    <property type="nucleotide sequence ID" value="NZ_GL892076.1"/>
</dbReference>
<dbReference type="InterPro" id="IPR048466">
    <property type="entry name" value="DNA_pol3_delta-like_C"/>
</dbReference>
<dbReference type="Gene3D" id="1.20.272.10">
    <property type="match status" value="1"/>
</dbReference>
<keyword evidence="5" id="KW-0235">DNA replication</keyword>
<evidence type="ECO:0000256" key="5">
    <source>
        <dbReference type="ARBA" id="ARBA00022705"/>
    </source>
</evidence>
<dbReference type="EMBL" id="AFHQ01000003">
    <property type="protein sequence ID" value="EGK62629.1"/>
    <property type="molecule type" value="Genomic_DNA"/>
</dbReference>
<dbReference type="OrthoDB" id="9775929at2"/>
<dbReference type="InterPro" id="IPR005790">
    <property type="entry name" value="DNA_polIII_delta"/>
</dbReference>
<dbReference type="GO" id="GO:0006261">
    <property type="term" value="P:DNA-templated DNA replication"/>
    <property type="evidence" value="ECO:0007669"/>
    <property type="project" value="TreeGrafter"/>
</dbReference>
<dbReference type="Proteomes" id="UP000004067">
    <property type="component" value="Unassembled WGS sequence"/>
</dbReference>
<dbReference type="NCBIfam" id="TIGR01128">
    <property type="entry name" value="holA"/>
    <property type="match status" value="1"/>
</dbReference>
<evidence type="ECO:0000259" key="9">
    <source>
        <dbReference type="Pfam" id="PF06144"/>
    </source>
</evidence>
<organism evidence="11 12">
    <name type="scientific">Centipeda periodontii DSM 2778</name>
    <dbReference type="NCBI Taxonomy" id="888060"/>
    <lineage>
        <taxon>Bacteria</taxon>
        <taxon>Bacillati</taxon>
        <taxon>Bacillota</taxon>
        <taxon>Negativicutes</taxon>
        <taxon>Selenomonadales</taxon>
        <taxon>Selenomonadaceae</taxon>
        <taxon>Centipeda</taxon>
    </lineage>
</organism>
<proteinExistence type="inferred from homology"/>
<gene>
    <name evidence="11" type="primary">holA</name>
    <name evidence="11" type="ORF">HMPREF9081_0105</name>
</gene>
<dbReference type="PANTHER" id="PTHR34388:SF1">
    <property type="entry name" value="DNA POLYMERASE III SUBUNIT DELTA"/>
    <property type="match status" value="1"/>
</dbReference>
<evidence type="ECO:0000256" key="7">
    <source>
        <dbReference type="ARBA" id="ARBA00034754"/>
    </source>
</evidence>
<evidence type="ECO:0000256" key="8">
    <source>
        <dbReference type="ARBA" id="ARBA00049244"/>
    </source>
</evidence>
<dbReference type="STRING" id="888060.HMPREF9081_0105"/>